<comment type="caution">
    <text evidence="2">The sequence shown here is derived from an EMBL/GenBank/DDBJ whole genome shotgun (WGS) entry which is preliminary data.</text>
</comment>
<keyword evidence="1" id="KW-1133">Transmembrane helix</keyword>
<keyword evidence="1" id="KW-0812">Transmembrane</keyword>
<organism evidence="2 3">
    <name type="scientific">Rhamnella rubrinervis</name>
    <dbReference type="NCBI Taxonomy" id="2594499"/>
    <lineage>
        <taxon>Eukaryota</taxon>
        <taxon>Viridiplantae</taxon>
        <taxon>Streptophyta</taxon>
        <taxon>Embryophyta</taxon>
        <taxon>Tracheophyta</taxon>
        <taxon>Spermatophyta</taxon>
        <taxon>Magnoliopsida</taxon>
        <taxon>eudicotyledons</taxon>
        <taxon>Gunneridae</taxon>
        <taxon>Pentapetalae</taxon>
        <taxon>rosids</taxon>
        <taxon>fabids</taxon>
        <taxon>Rosales</taxon>
        <taxon>Rhamnaceae</taxon>
        <taxon>rhamnoid group</taxon>
        <taxon>Rhamneae</taxon>
        <taxon>Rhamnella</taxon>
    </lineage>
</organism>
<gene>
    <name evidence="2" type="ORF">FNV43_RR18694</name>
</gene>
<evidence type="ECO:0000256" key="1">
    <source>
        <dbReference type="SAM" id="Phobius"/>
    </source>
</evidence>
<keyword evidence="1" id="KW-0472">Membrane</keyword>
<evidence type="ECO:0000313" key="2">
    <source>
        <dbReference type="EMBL" id="KAF3440410.1"/>
    </source>
</evidence>
<protein>
    <submittedName>
        <fullName evidence="2">Uncharacterized protein</fullName>
    </submittedName>
</protein>
<evidence type="ECO:0000313" key="3">
    <source>
        <dbReference type="Proteomes" id="UP000796880"/>
    </source>
</evidence>
<sequence>MLDEEKEEERAGDLRRFMKPRLKVLLLYSALFLLFVCSDEVGFVVHEPLEVNIVAPPAPEVEEKMATFEFALPVSEPKRIPVCRLMSLALVSFESFSNVKIG</sequence>
<proteinExistence type="predicted"/>
<dbReference type="EMBL" id="VOIH02000008">
    <property type="protein sequence ID" value="KAF3440410.1"/>
    <property type="molecule type" value="Genomic_DNA"/>
</dbReference>
<keyword evidence="3" id="KW-1185">Reference proteome</keyword>
<dbReference type="AlphaFoldDB" id="A0A8K0GY41"/>
<accession>A0A8K0GY41</accession>
<feature type="transmembrane region" description="Helical" evidence="1">
    <location>
        <begin position="25"/>
        <end position="45"/>
    </location>
</feature>
<reference evidence="2" key="1">
    <citation type="submission" date="2020-03" db="EMBL/GenBank/DDBJ databases">
        <title>A high-quality chromosome-level genome assembly of a woody plant with both climbing and erect habits, Rhamnella rubrinervis.</title>
        <authorList>
            <person name="Lu Z."/>
            <person name="Yang Y."/>
            <person name="Zhu X."/>
            <person name="Sun Y."/>
        </authorList>
    </citation>
    <scope>NUCLEOTIDE SEQUENCE</scope>
    <source>
        <strain evidence="2">BYM</strain>
        <tissue evidence="2">Leaf</tissue>
    </source>
</reference>
<dbReference type="Proteomes" id="UP000796880">
    <property type="component" value="Unassembled WGS sequence"/>
</dbReference>
<name>A0A8K0GY41_9ROSA</name>